<keyword evidence="4 11" id="KW-0812">Transmembrane</keyword>
<feature type="region of interest" description="Disordered" evidence="10">
    <location>
        <begin position="396"/>
        <end position="465"/>
    </location>
</feature>
<keyword evidence="5" id="KW-0677">Repeat</keyword>
<evidence type="ECO:0000256" key="6">
    <source>
        <dbReference type="ARBA" id="ARBA00022741"/>
    </source>
</evidence>
<evidence type="ECO:0000256" key="8">
    <source>
        <dbReference type="ARBA" id="ARBA00022989"/>
    </source>
</evidence>
<evidence type="ECO:0000256" key="4">
    <source>
        <dbReference type="ARBA" id="ARBA00022692"/>
    </source>
</evidence>
<feature type="transmembrane region" description="Helical" evidence="11">
    <location>
        <begin position="1247"/>
        <end position="1268"/>
    </location>
</feature>
<feature type="domain" description="ABC transmembrane type-1" evidence="13">
    <location>
        <begin position="1095"/>
        <end position="1382"/>
    </location>
</feature>
<dbReference type="PROSITE" id="PS00211">
    <property type="entry name" value="ABC_TRANSPORTER_1"/>
    <property type="match status" value="2"/>
</dbReference>
<feature type="transmembrane region" description="Helical" evidence="11">
    <location>
        <begin position="1325"/>
        <end position="1347"/>
    </location>
</feature>
<evidence type="ECO:0000256" key="1">
    <source>
        <dbReference type="ARBA" id="ARBA00004141"/>
    </source>
</evidence>
<dbReference type="SMART" id="SM00382">
    <property type="entry name" value="AAA"/>
    <property type="match status" value="2"/>
</dbReference>
<dbReference type="CDD" id="cd03249">
    <property type="entry name" value="ABC_MTABC3_MDL1_MDL2"/>
    <property type="match status" value="1"/>
</dbReference>
<feature type="domain" description="ABC transporter" evidence="12">
    <location>
        <begin position="1422"/>
        <end position="1716"/>
    </location>
</feature>
<dbReference type="PROSITE" id="PS50929">
    <property type="entry name" value="ABC_TM1F"/>
    <property type="match status" value="2"/>
</dbReference>
<organism evidence="14 15">
    <name type="scientific">Purpureocillium lilacinum</name>
    <name type="common">Paecilomyces lilacinus</name>
    <dbReference type="NCBI Taxonomy" id="33203"/>
    <lineage>
        <taxon>Eukaryota</taxon>
        <taxon>Fungi</taxon>
        <taxon>Dikarya</taxon>
        <taxon>Ascomycota</taxon>
        <taxon>Pezizomycotina</taxon>
        <taxon>Sordariomycetes</taxon>
        <taxon>Hypocreomycetidae</taxon>
        <taxon>Hypocreales</taxon>
        <taxon>Ophiocordycipitaceae</taxon>
        <taxon>Purpureocillium</taxon>
    </lineage>
</organism>
<dbReference type="Gene3D" id="1.20.1560.10">
    <property type="entry name" value="ABC transporter type 1, transmembrane domain"/>
    <property type="match status" value="1"/>
</dbReference>
<feature type="region of interest" description="Disordered" evidence="10">
    <location>
        <begin position="1"/>
        <end position="21"/>
    </location>
</feature>
<feature type="transmembrane region" description="Helical" evidence="11">
    <location>
        <begin position="1221"/>
        <end position="1241"/>
    </location>
</feature>
<feature type="region of interest" description="Disordered" evidence="10">
    <location>
        <begin position="1723"/>
        <end position="1761"/>
    </location>
</feature>
<comment type="similarity">
    <text evidence="2">Belongs to the ABC transporter superfamily. ABCB family. Multidrug resistance exporter (TC 3.A.1.201) subfamily.</text>
</comment>
<feature type="transmembrane region" description="Helical" evidence="11">
    <location>
        <begin position="762"/>
        <end position="782"/>
    </location>
</feature>
<dbReference type="InterPro" id="IPR003593">
    <property type="entry name" value="AAA+_ATPase"/>
</dbReference>
<name>A0ABR0C554_PURLI</name>
<dbReference type="PROSITE" id="PS50893">
    <property type="entry name" value="ABC_TRANSPORTER_2"/>
    <property type="match status" value="2"/>
</dbReference>
<dbReference type="InterPro" id="IPR027417">
    <property type="entry name" value="P-loop_NTPase"/>
</dbReference>
<dbReference type="InterPro" id="IPR036640">
    <property type="entry name" value="ABC1_TM_sf"/>
</dbReference>
<dbReference type="Pfam" id="PF00664">
    <property type="entry name" value="ABC_membrane"/>
    <property type="match status" value="2"/>
</dbReference>
<comment type="caution">
    <text evidence="14">The sequence shown here is derived from an EMBL/GenBank/DDBJ whole genome shotgun (WGS) entry which is preliminary data.</text>
</comment>
<feature type="compositionally biased region" description="Basic and acidic residues" evidence="10">
    <location>
        <begin position="353"/>
        <end position="363"/>
    </location>
</feature>
<dbReference type="Proteomes" id="UP001287286">
    <property type="component" value="Unassembled WGS sequence"/>
</dbReference>
<evidence type="ECO:0000259" key="12">
    <source>
        <dbReference type="PROSITE" id="PS50893"/>
    </source>
</evidence>
<dbReference type="InterPro" id="IPR017871">
    <property type="entry name" value="ABC_transporter-like_CS"/>
</dbReference>
<feature type="domain" description="ABC transmembrane type-1" evidence="13">
    <location>
        <begin position="1787"/>
        <end position="2073"/>
    </location>
</feature>
<comment type="subcellular location">
    <subcellularLocation>
        <location evidence="1">Membrane</location>
        <topology evidence="1">Multi-pass membrane protein</topology>
    </subcellularLocation>
</comment>
<evidence type="ECO:0000256" key="7">
    <source>
        <dbReference type="ARBA" id="ARBA00022840"/>
    </source>
</evidence>
<evidence type="ECO:0000256" key="3">
    <source>
        <dbReference type="ARBA" id="ARBA00022448"/>
    </source>
</evidence>
<keyword evidence="8 11" id="KW-1133">Transmembrane helix</keyword>
<feature type="region of interest" description="Disordered" evidence="10">
    <location>
        <begin position="862"/>
        <end position="898"/>
    </location>
</feature>
<feature type="transmembrane region" description="Helical" evidence="11">
    <location>
        <begin position="1906"/>
        <end position="1923"/>
    </location>
</feature>
<evidence type="ECO:0000256" key="5">
    <source>
        <dbReference type="ARBA" id="ARBA00022737"/>
    </source>
</evidence>
<dbReference type="InterPro" id="IPR039421">
    <property type="entry name" value="Type_1_exporter"/>
</dbReference>
<dbReference type="PANTHER" id="PTHR43394:SF11">
    <property type="entry name" value="ATP-BINDING CASSETTE TRANSPORTER"/>
    <property type="match status" value="1"/>
</dbReference>
<feature type="region of interest" description="Disordered" evidence="10">
    <location>
        <begin position="1491"/>
        <end position="1529"/>
    </location>
</feature>
<sequence length="2357" mass="256930">MRKATADGPTASCTREKASDNGRRWTPRWIGLVGAANMYSTWLDTESGRVAATAVLTARLTPTSRAADDACWRREKGRKRLFWALVEILHSRRRRLAPEVRTDPDTRNEGMAAAVVTPYRADWFIDVKIRIIACSRGTRRRSLSTSYLRFVRSDTVKRYRTKVQGCSSGPRKGFSLGSPPLFLAFFAVLGIDASPTAANKKATQSVGEGEGGGGERKCKCASPRGMFGAIQARQGQQEWYEVHTVTSETGTVQAHRDPLGRAVNFALCTPPALDMTGAPSPWDPLASMGSRILPVIRYNLVFLEDNIVTAVPGYLAPLRCGALVGLPHLVDRLGGQLGFGAALARHGGAGRWDEEFGSRESHSSRPGGVASSDGWLARPLPRALYWDDVAPEGAGLRVRQSTPSRTAARPALALRASNPPARPLASCTTMGIGKKPFQGKSANQSLPRSPAARDGGAPVGSRAPVLHGDAAHEPRLWAALEPHETPDSGQLRDSFGPGNCARAEKLLLCTVKLGHDAGHVPAREIRTGQGGMNLISSWRSVPIGARIWDMSATLPGVSLHWGRGWHGARVSDSAKAEGAEHGSTSPARGRLTAPICIAVLSLEQSMRRCQTPKTANRVAVCRIAKGQDLPNDQHNGSKDVEPFAYFGLAILVSRAAGRSAQGVRVRCTGEEAYISAKTSHRNLPWPTPPQGGWWTDRPGLVLKQAQQALLEVNAERHYGIVMLKSPFRAASCVRLRTEAGGEGDMGCKQDHQDTQRHCVDMAALHVTIPLALSSLLYAIFLITAKRVPFRAKGQPDRAGARTRPQYRARAGRRLPTTAGAAEERYNTRVGIAGRPAAQMRRRVAVNNGSPMPRLCGFSMTKGTGVDSGSDSRGVGGARAGLRTNTTSPPPPPPGATTLRARTAGIWRRKELPEARRQISFHCCGSLCSHDTWFRGDGGFMEASMSPISMDLSTRTSGALPVRAAAASPICMSATLASDVVATLIRPRVPADGRFQMSYLAFASGRRGPFSWPSRTKTSSVDATSLLKMASATGETAEKTVPSTATESDNPSPPAPRGDHDAPPAEAKARPERTASFNDYLRVFRYANKWDFVAYAAGSLASIGAGITLPLMNVVFGRFVSDFTGFDSTGSNSSLQDQFRSNLSRLSLYMFGLFLGRLVLNYINKLCFRMIGIRLSSAIRLHYLQRLFAQSIHVLDSMPPGYATSTITTTSNTLQLGISEKLGVFIEFMSTIIAAIVIAFTYSWSLTLVTSSSILFILITVSTLLPLIVKTHGRMTKSEGKASAVASETMDSIRMIVACGAESRIARKYATFVEETKKHARFMSPFVALQFGLIFFAVFSAFALAFWYGTKSLLEGRLDNVGTIVIVLLSVMMVVFSLERTSNPMLAVGKATVAACQFFTVIDAPLPDKGHLRDPDVSATDDIKFENVTFAYPSRPHVKILDNLNLTIESGKLTAIVGPSGSGKSTIVGLIERWYTLKEQYAIEKAVEQKKKKKKKKSKKGEQEEEDEDDEEPGVAEPEETGPPIQLSGRVLTSGHSVDEIELKWWRSQIGLVQQEPFLFNDTIFTNVANGLIGSQWEKESEEKKRELVKEACKEAFADEFIDKLPDGYNTIVGDGGAKLSGGQRQRIAIARSIVRKPKILILDEATSAIDVRGERIVQAALDRVAQNRTTITIAHRLSTIKKADRIVVLKKGQVVETGTHQSLMVKDGGVYAALVNAQALSLGGPTEASEEHASTDGDKTSLERKRSRAKSEEHAARPEEKEKNRNIFASFGRFFYESNQYWWLMGLTIFFSACAGAAIPLQAWLFAQIVVVFSPTETDMKGESEFWSLMWVVLAVGTGLAYFGCFLASTQMAAIIRAKYQKQYFEAILYQKTSFFDEEDHSQGTMTARSSGDPQKLEELMGPNMASVYIAVFNLVGSLAIAFSFGWKLALLACCVVMPVSIATTYWRFKYEIEFDKMNNEVFAESSKFASESIGAFRTVASLTSEDAICDRFEKLCRGHVVTAFKKARWVSLLFAFSDSVSMACQTLIFYYGGKLLADGEYTALQFFVCFMATIQSGEAAGQGLSFGPNAAQVTAASNRIINMRESRLRETYSEKESIPDSQGGMKIELENMHFSYPTRDVPVFQGLNLTIEKGQFAALVGASGCGKTSIISLLERFYDLDKGRILCNGKDISQINAYAYRKHLSLVAQEAKLFQGTIRENVLLGVDDTAVTDEQLHQACRDASIHDFIVSLPEGYNTNIGSKGVTLSGGQKQRVAIARALIRDPDILLLDEATSSLDSESEKLVQAAFERAGKGRTMVVVAHRLATVQNADVIFVLGEGKLLEKGNHNELLSKRGVYWQMVSAPVVYPLSLAEVG</sequence>
<feature type="transmembrane region" description="Helical" evidence="11">
    <location>
        <begin position="1091"/>
        <end position="1115"/>
    </location>
</feature>
<keyword evidence="7" id="KW-0067">ATP-binding</keyword>
<evidence type="ECO:0000256" key="11">
    <source>
        <dbReference type="SAM" id="Phobius"/>
    </source>
</evidence>
<feature type="transmembrane region" description="Helical" evidence="11">
    <location>
        <begin position="1781"/>
        <end position="1806"/>
    </location>
</feature>
<feature type="transmembrane region" description="Helical" evidence="11">
    <location>
        <begin position="1145"/>
        <end position="1163"/>
    </location>
</feature>
<dbReference type="InterPro" id="IPR003439">
    <property type="entry name" value="ABC_transporter-like_ATP-bd"/>
</dbReference>
<feature type="transmembrane region" description="Helical" evidence="11">
    <location>
        <begin position="1359"/>
        <end position="1377"/>
    </location>
</feature>
<dbReference type="PANTHER" id="PTHR43394">
    <property type="entry name" value="ATP-DEPENDENT PERMEASE MDL1, MITOCHONDRIAL"/>
    <property type="match status" value="1"/>
</dbReference>
<feature type="transmembrane region" description="Helical" evidence="11">
    <location>
        <begin position="1929"/>
        <end position="1949"/>
    </location>
</feature>
<gene>
    <name evidence="14" type="ORF">Purlil1_4314</name>
</gene>
<dbReference type="Pfam" id="PF00005">
    <property type="entry name" value="ABC_tran"/>
    <property type="match status" value="3"/>
</dbReference>
<dbReference type="CDD" id="cd18577">
    <property type="entry name" value="ABC_6TM_Pgp_ABCB1_D1_like"/>
    <property type="match status" value="1"/>
</dbReference>
<feature type="region of interest" description="Disordered" evidence="10">
    <location>
        <begin position="1031"/>
        <end position="1070"/>
    </location>
</feature>
<feature type="compositionally biased region" description="Acidic residues" evidence="10">
    <location>
        <begin position="1502"/>
        <end position="1519"/>
    </location>
</feature>
<feature type="domain" description="ABC transporter" evidence="12">
    <location>
        <begin position="2108"/>
        <end position="2345"/>
    </location>
</feature>
<dbReference type="Gene3D" id="3.40.50.300">
    <property type="entry name" value="P-loop containing nucleotide triphosphate hydrolases"/>
    <property type="match status" value="2"/>
</dbReference>
<keyword evidence="6" id="KW-0547">Nucleotide-binding</keyword>
<evidence type="ECO:0000256" key="2">
    <source>
        <dbReference type="ARBA" id="ARBA00007577"/>
    </source>
</evidence>
<dbReference type="CDD" id="cd18578">
    <property type="entry name" value="ABC_6TM_Pgp_ABCB1_D2_like"/>
    <property type="match status" value="1"/>
</dbReference>
<evidence type="ECO:0000259" key="13">
    <source>
        <dbReference type="PROSITE" id="PS50929"/>
    </source>
</evidence>
<feature type="region of interest" description="Disordered" evidence="10">
    <location>
        <begin position="353"/>
        <end position="372"/>
    </location>
</feature>
<keyword evidence="9 11" id="KW-0472">Membrane</keyword>
<evidence type="ECO:0000313" key="14">
    <source>
        <dbReference type="EMBL" id="KAK4091300.1"/>
    </source>
</evidence>
<evidence type="ECO:0000256" key="9">
    <source>
        <dbReference type="ARBA" id="ARBA00023136"/>
    </source>
</evidence>
<dbReference type="SUPFAM" id="SSF90123">
    <property type="entry name" value="ABC transporter transmembrane region"/>
    <property type="match status" value="2"/>
</dbReference>
<feature type="compositionally biased region" description="Low complexity" evidence="10">
    <location>
        <begin position="403"/>
        <end position="426"/>
    </location>
</feature>
<keyword evidence="3" id="KW-0813">Transport</keyword>
<feature type="transmembrane region" description="Helical" evidence="11">
    <location>
        <begin position="1826"/>
        <end position="1849"/>
    </location>
</feature>
<keyword evidence="15" id="KW-1185">Reference proteome</keyword>
<dbReference type="SUPFAM" id="SSF52540">
    <property type="entry name" value="P-loop containing nucleoside triphosphate hydrolases"/>
    <property type="match status" value="3"/>
</dbReference>
<evidence type="ECO:0000256" key="10">
    <source>
        <dbReference type="SAM" id="MobiDB-lite"/>
    </source>
</evidence>
<feature type="compositionally biased region" description="Polar residues" evidence="10">
    <location>
        <begin position="1040"/>
        <end position="1049"/>
    </location>
</feature>
<feature type="compositionally biased region" description="Basic and acidic residues" evidence="10">
    <location>
        <begin position="1056"/>
        <end position="1070"/>
    </location>
</feature>
<proteinExistence type="inferred from homology"/>
<dbReference type="EMBL" id="JAWRVI010000012">
    <property type="protein sequence ID" value="KAK4091300.1"/>
    <property type="molecule type" value="Genomic_DNA"/>
</dbReference>
<reference evidence="14 15" key="1">
    <citation type="journal article" date="2024" name="Microbiol. Resour. Announc.">
        <title>Genome annotations for the ascomycete fungi Trichoderma harzianum, Trichoderma aggressivum, and Purpureocillium lilacinum.</title>
        <authorList>
            <person name="Beijen E.P.W."/>
            <person name="Ohm R.A."/>
        </authorList>
    </citation>
    <scope>NUCLEOTIDE SEQUENCE [LARGE SCALE GENOMIC DNA]</scope>
    <source>
        <strain evidence="14 15">CBS 150709</strain>
    </source>
</reference>
<feature type="compositionally biased region" description="Basic and acidic residues" evidence="10">
    <location>
        <begin position="1729"/>
        <end position="1761"/>
    </location>
</feature>
<dbReference type="InterPro" id="IPR011527">
    <property type="entry name" value="ABC1_TM_dom"/>
</dbReference>
<protein>
    <submittedName>
        <fullName evidence="14">Uncharacterized protein</fullName>
    </submittedName>
</protein>
<evidence type="ECO:0000313" key="15">
    <source>
        <dbReference type="Proteomes" id="UP001287286"/>
    </source>
</evidence>
<accession>A0ABR0C554</accession>